<evidence type="ECO:0000256" key="1">
    <source>
        <dbReference type="SAM" id="Phobius"/>
    </source>
</evidence>
<sequence>MAHKSSDPSIRPNYSWSDPNISILVGSWVSGRKIYDRTATTESCLTTSIPRANILPDRLPYTNLREFHESPGSNFGKKIIPSGEKMPRLFDPWPVFFKREWNRNWPFLVGFAVTGTIITKLSLGLTGRRTPRIPSSSRGTRA</sequence>
<dbReference type="Proteomes" id="UP001154282">
    <property type="component" value="Unassembled WGS sequence"/>
</dbReference>
<dbReference type="AlphaFoldDB" id="A0AAV0I8K9"/>
<protein>
    <submittedName>
        <fullName evidence="2">Uncharacterized protein</fullName>
    </submittedName>
</protein>
<keyword evidence="1" id="KW-0472">Membrane</keyword>
<evidence type="ECO:0000313" key="2">
    <source>
        <dbReference type="EMBL" id="CAI0393403.1"/>
    </source>
</evidence>
<gene>
    <name evidence="2" type="ORF">LITE_LOCUS7916</name>
</gene>
<dbReference type="PANTHER" id="PTHR34565:SF1">
    <property type="entry name" value="TRANSMEMBRANE PROTEIN"/>
    <property type="match status" value="1"/>
</dbReference>
<name>A0AAV0I8K9_9ROSI</name>
<comment type="caution">
    <text evidence="2">The sequence shown here is derived from an EMBL/GenBank/DDBJ whole genome shotgun (WGS) entry which is preliminary data.</text>
</comment>
<reference evidence="2" key="1">
    <citation type="submission" date="2022-08" db="EMBL/GenBank/DDBJ databases">
        <authorList>
            <person name="Gutierrez-Valencia J."/>
        </authorList>
    </citation>
    <scope>NUCLEOTIDE SEQUENCE</scope>
</reference>
<feature type="transmembrane region" description="Helical" evidence="1">
    <location>
        <begin position="105"/>
        <end position="123"/>
    </location>
</feature>
<dbReference type="InterPro" id="IPR052867">
    <property type="entry name" value="ATP_Synthase_Subunit_6"/>
</dbReference>
<keyword evidence="1" id="KW-1133">Transmembrane helix</keyword>
<dbReference type="PANTHER" id="PTHR34565">
    <property type="entry name" value="TRANSMEMBRANE PROTEIN"/>
    <property type="match status" value="1"/>
</dbReference>
<evidence type="ECO:0000313" key="3">
    <source>
        <dbReference type="Proteomes" id="UP001154282"/>
    </source>
</evidence>
<keyword evidence="1" id="KW-0812">Transmembrane</keyword>
<dbReference type="EMBL" id="CAMGYJ010000003">
    <property type="protein sequence ID" value="CAI0393403.1"/>
    <property type="molecule type" value="Genomic_DNA"/>
</dbReference>
<accession>A0AAV0I8K9</accession>
<keyword evidence="3" id="KW-1185">Reference proteome</keyword>
<organism evidence="2 3">
    <name type="scientific">Linum tenue</name>
    <dbReference type="NCBI Taxonomy" id="586396"/>
    <lineage>
        <taxon>Eukaryota</taxon>
        <taxon>Viridiplantae</taxon>
        <taxon>Streptophyta</taxon>
        <taxon>Embryophyta</taxon>
        <taxon>Tracheophyta</taxon>
        <taxon>Spermatophyta</taxon>
        <taxon>Magnoliopsida</taxon>
        <taxon>eudicotyledons</taxon>
        <taxon>Gunneridae</taxon>
        <taxon>Pentapetalae</taxon>
        <taxon>rosids</taxon>
        <taxon>fabids</taxon>
        <taxon>Malpighiales</taxon>
        <taxon>Linaceae</taxon>
        <taxon>Linum</taxon>
    </lineage>
</organism>
<proteinExistence type="predicted"/>